<feature type="transmembrane region" description="Helical" evidence="4">
    <location>
        <begin position="12"/>
        <end position="30"/>
    </location>
</feature>
<dbReference type="InterPro" id="IPR018062">
    <property type="entry name" value="HTH_AraC-typ_CS"/>
</dbReference>
<evidence type="ECO:0000256" key="2">
    <source>
        <dbReference type="ARBA" id="ARBA00023125"/>
    </source>
</evidence>
<keyword evidence="7" id="KW-1185">Reference proteome</keyword>
<feature type="transmembrane region" description="Helical" evidence="4">
    <location>
        <begin position="103"/>
        <end position="126"/>
    </location>
</feature>
<evidence type="ECO:0000256" key="3">
    <source>
        <dbReference type="ARBA" id="ARBA00023163"/>
    </source>
</evidence>
<dbReference type="SUPFAM" id="SSF46689">
    <property type="entry name" value="Homeodomain-like"/>
    <property type="match status" value="1"/>
</dbReference>
<dbReference type="InterPro" id="IPR009057">
    <property type="entry name" value="Homeodomain-like_sf"/>
</dbReference>
<keyword evidence="4" id="KW-1133">Transmembrane helix</keyword>
<feature type="transmembrane region" description="Helical" evidence="4">
    <location>
        <begin position="164"/>
        <end position="185"/>
    </location>
</feature>
<comment type="caution">
    <text evidence="6">The sequence shown here is derived from an EMBL/GenBank/DDBJ whole genome shotgun (WGS) entry which is preliminary data.</text>
</comment>
<dbReference type="InterPro" id="IPR018060">
    <property type="entry name" value="HTH_AraC"/>
</dbReference>
<dbReference type="Gene3D" id="1.10.10.60">
    <property type="entry name" value="Homeodomain-like"/>
    <property type="match status" value="1"/>
</dbReference>
<dbReference type="Pfam" id="PF12833">
    <property type="entry name" value="HTH_18"/>
    <property type="match status" value="1"/>
</dbReference>
<dbReference type="PROSITE" id="PS01124">
    <property type="entry name" value="HTH_ARAC_FAMILY_2"/>
    <property type="match status" value="1"/>
</dbReference>
<dbReference type="RefSeq" id="WP_186947245.1">
    <property type="nucleotide sequence ID" value="NZ_JACOGF010000004.1"/>
</dbReference>
<evidence type="ECO:0000313" key="7">
    <source>
        <dbReference type="Proteomes" id="UP000650424"/>
    </source>
</evidence>
<keyword evidence="2" id="KW-0238">DNA-binding</keyword>
<keyword evidence="4" id="KW-0812">Transmembrane</keyword>
<feature type="transmembrane region" description="Helical" evidence="4">
    <location>
        <begin position="72"/>
        <end position="91"/>
    </location>
</feature>
<organism evidence="6 7">
    <name type="scientific">Undibacterium hunanense</name>
    <dbReference type="NCBI Taxonomy" id="2762292"/>
    <lineage>
        <taxon>Bacteria</taxon>
        <taxon>Pseudomonadati</taxon>
        <taxon>Pseudomonadota</taxon>
        <taxon>Betaproteobacteria</taxon>
        <taxon>Burkholderiales</taxon>
        <taxon>Oxalobacteraceae</taxon>
        <taxon>Undibacterium</taxon>
    </lineage>
</organism>
<keyword evidence="3" id="KW-0804">Transcription</keyword>
<protein>
    <submittedName>
        <fullName evidence="6">AraC family transcriptional regulator</fullName>
    </submittedName>
</protein>
<accession>A0ABR6ZQ38</accession>
<feature type="transmembrane region" description="Helical" evidence="4">
    <location>
        <begin position="42"/>
        <end position="60"/>
    </location>
</feature>
<sequence>MPFTEPLMLLDAGLRGTLIALLLLLSAILWRDRPRLTVVRTGIALCLGLAVQVFAATPLFEAMVPRIWQAPLVAVSVANAVMFWIFVQALFDDDFVLRPLHIVLWLVVAVLSGLNCAVVAGSSSILTPLLLGIQRGVPLLFAALAALAAARQWRTDLVEQRRRLRAFIVITGIAYTVILLAARLGSPHGRLMGPTATADVLILLLIIATVTVKMLKLGNLDLFPAPRQQALPVSGQLDQLDMVPADEPLSPGYPPISPTPRAVEHDPAEERLAIRLQDLMKQERLYRSEELSLASLAARLQLPEYRLRRLINQRLGYRNFNAYINEFRLTEARTALKDPALRDLPVLSIALEAGFQSIGPFNRAFKAATGLTPTEFRKENMADS</sequence>
<dbReference type="PANTHER" id="PTHR43280:SF29">
    <property type="entry name" value="ARAC-FAMILY TRANSCRIPTIONAL REGULATOR"/>
    <property type="match status" value="1"/>
</dbReference>
<dbReference type="Proteomes" id="UP000650424">
    <property type="component" value="Unassembled WGS sequence"/>
</dbReference>
<dbReference type="PROSITE" id="PS00041">
    <property type="entry name" value="HTH_ARAC_FAMILY_1"/>
    <property type="match status" value="1"/>
</dbReference>
<dbReference type="InterPro" id="IPR020449">
    <property type="entry name" value="Tscrpt_reg_AraC-type_HTH"/>
</dbReference>
<reference evidence="6 7" key="1">
    <citation type="submission" date="2020-08" db="EMBL/GenBank/DDBJ databases">
        <title>Novel species isolated from subtropical streams in China.</title>
        <authorList>
            <person name="Lu H."/>
        </authorList>
    </citation>
    <scope>NUCLEOTIDE SEQUENCE [LARGE SCALE GENOMIC DNA]</scope>
    <source>
        <strain evidence="6 7">CY18W</strain>
    </source>
</reference>
<evidence type="ECO:0000256" key="4">
    <source>
        <dbReference type="SAM" id="Phobius"/>
    </source>
</evidence>
<feature type="domain" description="HTH araC/xylS-type" evidence="5">
    <location>
        <begin position="270"/>
        <end position="379"/>
    </location>
</feature>
<dbReference type="PRINTS" id="PR00032">
    <property type="entry name" value="HTHARAC"/>
</dbReference>
<feature type="transmembrane region" description="Helical" evidence="4">
    <location>
        <begin position="132"/>
        <end position="152"/>
    </location>
</feature>
<proteinExistence type="predicted"/>
<gene>
    <name evidence="6" type="ORF">H8L32_11090</name>
</gene>
<name>A0ABR6ZQ38_9BURK</name>
<keyword evidence="1" id="KW-0805">Transcription regulation</keyword>
<feature type="transmembrane region" description="Helical" evidence="4">
    <location>
        <begin position="191"/>
        <end position="212"/>
    </location>
</feature>
<keyword evidence="4" id="KW-0472">Membrane</keyword>
<evidence type="ECO:0000313" key="6">
    <source>
        <dbReference type="EMBL" id="MBC3918022.1"/>
    </source>
</evidence>
<dbReference type="SMART" id="SM00342">
    <property type="entry name" value="HTH_ARAC"/>
    <property type="match status" value="1"/>
</dbReference>
<dbReference type="EMBL" id="JACOGF010000004">
    <property type="protein sequence ID" value="MBC3918022.1"/>
    <property type="molecule type" value="Genomic_DNA"/>
</dbReference>
<evidence type="ECO:0000259" key="5">
    <source>
        <dbReference type="PROSITE" id="PS01124"/>
    </source>
</evidence>
<evidence type="ECO:0000256" key="1">
    <source>
        <dbReference type="ARBA" id="ARBA00023015"/>
    </source>
</evidence>
<dbReference type="PANTHER" id="PTHR43280">
    <property type="entry name" value="ARAC-FAMILY TRANSCRIPTIONAL REGULATOR"/>
    <property type="match status" value="1"/>
</dbReference>